<sequence>MNKRNGSAKALDSFNTLMATTPNLIALVDEMNRVTYISRPLAVMAHIENYEMARGRPLMDLFREMDIKLMIRDVLTTEGFYTDMKELKINGESHYFKIVADKLRGTSLGKFIDISDITPIVQARYEAEAASQAKSDFLAKMSHEIRTPMNAIIGMSELILREDTSPSVSENAGNVKQAGMNLLSIINDILDFSKIESGKMEILSEEYWLSSLLHDVTNIIRMRLTDKPIAFTVNINSALPGRLKGDETRVRQVLLNLLSNAVKYTKEGSVTFSVFGSGEEEGRILLNFEAADTGIGIKKEDMGRLFREFAQFDSHVNKSVEGTGLGLAITKRLCQAMGGDVTVSSVYGEGSVFTATFPQEIIDRTPLGDLGDYTYKYDKGQKTGVRFTAPDARLLIVDDIVTNLNVAKGLLSLYQMDITTATSGKEAIELIKKNRYDIVFMDHMMPEMDGIEATAAIRAWEDEQQMLVEFEPKDQTPKEQSSKEYAKHIPIIALTANAVTGMKEMFLSRDFNDYLSKPIEISKLDGMMNKWIPVEKRVDAKVGTSPERTEETTDIKIDGVDTARGLAMTGGSEVSYRKVLGSFRKDALDRLPSLERLPKEQELSLFTTNVHALKSAAATIGAAGVSHEAAELEAAGKAGDLTRIADGLSGFYQNLKILADQIGAALNAGATVKTDSDISQYLPLFMKLKEALEQEQPGLIRSILTDIENKPIDNKTKELIDRVSNAVLMTEFDDALSAMDELIKKHERRSRHGK</sequence>
<dbReference type="FunFam" id="1.10.287.130:FF:000002">
    <property type="entry name" value="Two-component osmosensing histidine kinase"/>
    <property type="match status" value="1"/>
</dbReference>
<evidence type="ECO:0000256" key="4">
    <source>
        <dbReference type="ARBA" id="ARBA00022475"/>
    </source>
</evidence>
<evidence type="ECO:0000256" key="3">
    <source>
        <dbReference type="ARBA" id="ARBA00012438"/>
    </source>
</evidence>
<dbReference type="InterPro" id="IPR001789">
    <property type="entry name" value="Sig_transdc_resp-reg_receiver"/>
</dbReference>
<dbReference type="SMART" id="SM00448">
    <property type="entry name" value="REC"/>
    <property type="match status" value="1"/>
</dbReference>
<evidence type="ECO:0000256" key="6">
    <source>
        <dbReference type="ARBA" id="ARBA00022679"/>
    </source>
</evidence>
<dbReference type="PROSITE" id="PS50110">
    <property type="entry name" value="RESPONSE_REGULATORY"/>
    <property type="match status" value="1"/>
</dbReference>
<dbReference type="Gene3D" id="1.20.120.160">
    <property type="entry name" value="HPT domain"/>
    <property type="match status" value="1"/>
</dbReference>
<dbReference type="PROSITE" id="PS50894">
    <property type="entry name" value="HPT"/>
    <property type="match status" value="1"/>
</dbReference>
<evidence type="ECO:0000256" key="15">
    <source>
        <dbReference type="ARBA" id="ARBA00068150"/>
    </source>
</evidence>
<dbReference type="Proteomes" id="UP000009223">
    <property type="component" value="Chromosome"/>
</dbReference>
<evidence type="ECO:0000256" key="13">
    <source>
        <dbReference type="ARBA" id="ARBA00023136"/>
    </source>
</evidence>
<feature type="domain" description="Histidine kinase" evidence="18">
    <location>
        <begin position="140"/>
        <end position="361"/>
    </location>
</feature>
<dbReference type="SUPFAM" id="SSF52172">
    <property type="entry name" value="CheY-like"/>
    <property type="match status" value="1"/>
</dbReference>
<feature type="domain" description="Response regulatory" evidence="19">
    <location>
        <begin position="393"/>
        <end position="532"/>
    </location>
</feature>
<dbReference type="AlphaFoldDB" id="F5YRG9"/>
<evidence type="ECO:0000256" key="2">
    <source>
        <dbReference type="ARBA" id="ARBA00004651"/>
    </source>
</evidence>
<dbReference type="Pfam" id="PF01627">
    <property type="entry name" value="Hpt"/>
    <property type="match status" value="1"/>
</dbReference>
<dbReference type="InterPro" id="IPR008207">
    <property type="entry name" value="Sig_transdc_His_kin_Hpt_dom"/>
</dbReference>
<dbReference type="CDD" id="cd17546">
    <property type="entry name" value="REC_hyHK_CKI1_RcsC-like"/>
    <property type="match status" value="1"/>
</dbReference>
<evidence type="ECO:0000256" key="1">
    <source>
        <dbReference type="ARBA" id="ARBA00000085"/>
    </source>
</evidence>
<evidence type="ECO:0000259" key="19">
    <source>
        <dbReference type="PROSITE" id="PS50110"/>
    </source>
</evidence>
<keyword evidence="22" id="KW-1185">Reference proteome</keyword>
<keyword evidence="6" id="KW-0808">Transferase</keyword>
<evidence type="ECO:0000256" key="9">
    <source>
        <dbReference type="ARBA" id="ARBA00022777"/>
    </source>
</evidence>
<keyword evidence="7" id="KW-0812">Transmembrane</keyword>
<gene>
    <name evidence="21" type="ordered locus">TREPR_1260</name>
</gene>
<dbReference type="GO" id="GO:0005524">
    <property type="term" value="F:ATP binding"/>
    <property type="evidence" value="ECO:0007669"/>
    <property type="project" value="UniProtKB-KW"/>
</dbReference>
<evidence type="ECO:0000256" key="14">
    <source>
        <dbReference type="ARBA" id="ARBA00064003"/>
    </source>
</evidence>
<evidence type="ECO:0000256" key="17">
    <source>
        <dbReference type="PROSITE-ProRule" id="PRU00169"/>
    </source>
</evidence>
<dbReference type="Gene3D" id="3.30.565.10">
    <property type="entry name" value="Histidine kinase-like ATPase, C-terminal domain"/>
    <property type="match status" value="1"/>
</dbReference>
<dbReference type="InterPro" id="IPR004358">
    <property type="entry name" value="Sig_transdc_His_kin-like_C"/>
</dbReference>
<dbReference type="STRING" id="545694.TREPR_1260"/>
<dbReference type="KEGG" id="tpi:TREPR_1260"/>
<keyword evidence="8" id="KW-0547">Nucleotide-binding</keyword>
<dbReference type="InterPro" id="IPR036890">
    <property type="entry name" value="HATPase_C_sf"/>
</dbReference>
<comment type="subcellular location">
    <subcellularLocation>
        <location evidence="2">Cell membrane</location>
        <topology evidence="2">Multi-pass membrane protein</topology>
    </subcellularLocation>
</comment>
<dbReference type="SMART" id="SM00387">
    <property type="entry name" value="HATPase_c"/>
    <property type="match status" value="1"/>
</dbReference>
<evidence type="ECO:0000256" key="8">
    <source>
        <dbReference type="ARBA" id="ARBA00022741"/>
    </source>
</evidence>
<dbReference type="PANTHER" id="PTHR45339">
    <property type="entry name" value="HYBRID SIGNAL TRANSDUCTION HISTIDINE KINASE J"/>
    <property type="match status" value="1"/>
</dbReference>
<dbReference type="SMART" id="SM00388">
    <property type="entry name" value="HisKA"/>
    <property type="match status" value="1"/>
</dbReference>
<accession>F5YRG9</accession>
<dbReference type="EC" id="2.7.13.3" evidence="3"/>
<feature type="domain" description="HPt" evidence="20">
    <location>
        <begin position="572"/>
        <end position="665"/>
    </location>
</feature>
<evidence type="ECO:0000313" key="22">
    <source>
        <dbReference type="Proteomes" id="UP000009223"/>
    </source>
</evidence>
<evidence type="ECO:0000256" key="12">
    <source>
        <dbReference type="ARBA" id="ARBA00023012"/>
    </source>
</evidence>
<dbReference type="PRINTS" id="PR00344">
    <property type="entry name" value="BCTRLSENSOR"/>
</dbReference>
<proteinExistence type="predicted"/>
<keyword evidence="13" id="KW-0472">Membrane</keyword>
<dbReference type="Pfam" id="PF00512">
    <property type="entry name" value="HisKA"/>
    <property type="match status" value="1"/>
</dbReference>
<protein>
    <recommendedName>
        <fullName evidence="15">Sensory/regulatory protein RpfC</fullName>
        <ecNumber evidence="3">2.7.13.3</ecNumber>
    </recommendedName>
</protein>
<reference evidence="21 22" key="2">
    <citation type="journal article" date="2011" name="ISME J.">
        <title>RNA-seq reveals cooperative metabolic interactions between two termite-gut spirochete species in co-culture.</title>
        <authorList>
            <person name="Rosenthal A.Z."/>
            <person name="Matson E.G."/>
            <person name="Eldar A."/>
            <person name="Leadbetter J.R."/>
        </authorList>
    </citation>
    <scope>NUCLEOTIDE SEQUENCE [LARGE SCALE GENOMIC DNA]</scope>
    <source>
        <strain evidence="22">ATCC BAA-887 / DSM 12427 / ZAS-2</strain>
    </source>
</reference>
<evidence type="ECO:0000259" key="20">
    <source>
        <dbReference type="PROSITE" id="PS50894"/>
    </source>
</evidence>
<keyword evidence="11" id="KW-1133">Transmembrane helix</keyword>
<dbReference type="RefSeq" id="WP_015708817.1">
    <property type="nucleotide sequence ID" value="NC_015578.1"/>
</dbReference>
<keyword evidence="10" id="KW-0067">ATP-binding</keyword>
<dbReference type="CDD" id="cd00082">
    <property type="entry name" value="HisKA"/>
    <property type="match status" value="1"/>
</dbReference>
<keyword evidence="12" id="KW-0902">Two-component regulatory system</keyword>
<dbReference type="PANTHER" id="PTHR45339:SF1">
    <property type="entry name" value="HYBRID SIGNAL TRANSDUCTION HISTIDINE KINASE J"/>
    <property type="match status" value="1"/>
</dbReference>
<dbReference type="PROSITE" id="PS50109">
    <property type="entry name" value="HIS_KIN"/>
    <property type="match status" value="1"/>
</dbReference>
<evidence type="ECO:0000256" key="5">
    <source>
        <dbReference type="ARBA" id="ARBA00022553"/>
    </source>
</evidence>
<dbReference type="Gene3D" id="1.10.287.130">
    <property type="match status" value="1"/>
</dbReference>
<dbReference type="SUPFAM" id="SSF47226">
    <property type="entry name" value="Histidine-containing phosphotransfer domain, HPT domain"/>
    <property type="match status" value="1"/>
</dbReference>
<dbReference type="EMBL" id="CP001843">
    <property type="protein sequence ID" value="AEF85348.1"/>
    <property type="molecule type" value="Genomic_DNA"/>
</dbReference>
<name>F5YRG9_TREPZ</name>
<dbReference type="CDD" id="cd16922">
    <property type="entry name" value="HATPase_EvgS-ArcB-TorS-like"/>
    <property type="match status" value="1"/>
</dbReference>
<dbReference type="GO" id="GO:0005886">
    <property type="term" value="C:plasma membrane"/>
    <property type="evidence" value="ECO:0007669"/>
    <property type="project" value="UniProtKB-SubCell"/>
</dbReference>
<dbReference type="InterPro" id="IPR036641">
    <property type="entry name" value="HPT_dom_sf"/>
</dbReference>
<comment type="subunit">
    <text evidence="14">At low DSF concentrations, interacts with RpfF.</text>
</comment>
<dbReference type="HOGENOM" id="CLU_000445_114_15_12"/>
<evidence type="ECO:0000313" key="21">
    <source>
        <dbReference type="EMBL" id="AEF85348.1"/>
    </source>
</evidence>
<dbReference type="SUPFAM" id="SSF55874">
    <property type="entry name" value="ATPase domain of HSP90 chaperone/DNA topoisomerase II/histidine kinase"/>
    <property type="match status" value="1"/>
</dbReference>
<evidence type="ECO:0000256" key="11">
    <source>
        <dbReference type="ARBA" id="ARBA00022989"/>
    </source>
</evidence>
<dbReference type="Pfam" id="PF02518">
    <property type="entry name" value="HATPase_c"/>
    <property type="match status" value="1"/>
</dbReference>
<dbReference type="InterPro" id="IPR005467">
    <property type="entry name" value="His_kinase_dom"/>
</dbReference>
<dbReference type="InterPro" id="IPR011006">
    <property type="entry name" value="CheY-like_superfamily"/>
</dbReference>
<dbReference type="InterPro" id="IPR003661">
    <property type="entry name" value="HisK_dim/P_dom"/>
</dbReference>
<comment type="catalytic activity">
    <reaction evidence="1">
        <text>ATP + protein L-histidine = ADP + protein N-phospho-L-histidine.</text>
        <dbReference type="EC" id="2.7.13.3"/>
    </reaction>
</comment>
<keyword evidence="5 17" id="KW-0597">Phosphoprotein</keyword>
<feature type="modified residue" description="4-aspartylphosphate" evidence="17">
    <location>
        <position position="442"/>
    </location>
</feature>
<evidence type="ECO:0000256" key="10">
    <source>
        <dbReference type="ARBA" id="ARBA00022840"/>
    </source>
</evidence>
<dbReference type="OrthoDB" id="6192248at2"/>
<feature type="modified residue" description="Phosphohistidine" evidence="16">
    <location>
        <position position="611"/>
    </location>
</feature>
<dbReference type="FunFam" id="3.30.565.10:FF:000010">
    <property type="entry name" value="Sensor histidine kinase RcsC"/>
    <property type="match status" value="1"/>
</dbReference>
<evidence type="ECO:0000259" key="18">
    <source>
        <dbReference type="PROSITE" id="PS50109"/>
    </source>
</evidence>
<organism evidence="21 22">
    <name type="scientific">Treponema primitia (strain ATCC BAA-887 / DSM 12427 / ZAS-2)</name>
    <dbReference type="NCBI Taxonomy" id="545694"/>
    <lineage>
        <taxon>Bacteria</taxon>
        <taxon>Pseudomonadati</taxon>
        <taxon>Spirochaetota</taxon>
        <taxon>Spirochaetia</taxon>
        <taxon>Spirochaetales</taxon>
        <taxon>Treponemataceae</taxon>
        <taxon>Treponema</taxon>
    </lineage>
</organism>
<keyword evidence="4" id="KW-1003">Cell membrane</keyword>
<keyword evidence="9 21" id="KW-0418">Kinase</keyword>
<reference evidence="22" key="1">
    <citation type="submission" date="2009-12" db="EMBL/GenBank/DDBJ databases">
        <title>Complete sequence of Treponema primitia strain ZAS-2.</title>
        <authorList>
            <person name="Tetu S.G."/>
            <person name="Matson E."/>
            <person name="Ren Q."/>
            <person name="Seshadri R."/>
            <person name="Elbourne L."/>
            <person name="Hassan K.A."/>
            <person name="Durkin A."/>
            <person name="Radune D."/>
            <person name="Mohamoud Y."/>
            <person name="Shay R."/>
            <person name="Jin S."/>
            <person name="Zhang X."/>
            <person name="Lucey K."/>
            <person name="Ballor N.R."/>
            <person name="Ottesen E."/>
            <person name="Rosenthal R."/>
            <person name="Allen A."/>
            <person name="Leadbetter J.R."/>
            <person name="Paulsen I.T."/>
        </authorList>
    </citation>
    <scope>NUCLEOTIDE SEQUENCE [LARGE SCALE GENOMIC DNA]</scope>
    <source>
        <strain evidence="22">ATCC BAA-887 / DSM 12427 / ZAS-2</strain>
    </source>
</reference>
<dbReference type="SUPFAM" id="SSF47384">
    <property type="entry name" value="Homodimeric domain of signal transducing histidine kinase"/>
    <property type="match status" value="1"/>
</dbReference>
<evidence type="ECO:0000256" key="7">
    <source>
        <dbReference type="ARBA" id="ARBA00022692"/>
    </source>
</evidence>
<evidence type="ECO:0000256" key="16">
    <source>
        <dbReference type="PROSITE-ProRule" id="PRU00110"/>
    </source>
</evidence>
<dbReference type="Pfam" id="PF00072">
    <property type="entry name" value="Response_reg"/>
    <property type="match status" value="1"/>
</dbReference>
<dbReference type="Gene3D" id="3.40.50.2300">
    <property type="match status" value="1"/>
</dbReference>
<dbReference type="InterPro" id="IPR003594">
    <property type="entry name" value="HATPase_dom"/>
</dbReference>
<dbReference type="GO" id="GO:0000155">
    <property type="term" value="F:phosphorelay sensor kinase activity"/>
    <property type="evidence" value="ECO:0007669"/>
    <property type="project" value="InterPro"/>
</dbReference>
<dbReference type="eggNOG" id="COG0642">
    <property type="taxonomic scope" value="Bacteria"/>
</dbReference>
<dbReference type="InterPro" id="IPR036097">
    <property type="entry name" value="HisK_dim/P_sf"/>
</dbReference>